<dbReference type="Proteomes" id="UP001151529">
    <property type="component" value="Chromosome 2"/>
</dbReference>
<organism evidence="1 2">
    <name type="scientific">Salix viminalis</name>
    <name type="common">Common osier</name>
    <name type="synonym">Basket willow</name>
    <dbReference type="NCBI Taxonomy" id="40686"/>
    <lineage>
        <taxon>Eukaryota</taxon>
        <taxon>Viridiplantae</taxon>
        <taxon>Streptophyta</taxon>
        <taxon>Embryophyta</taxon>
        <taxon>Tracheophyta</taxon>
        <taxon>Spermatophyta</taxon>
        <taxon>Magnoliopsida</taxon>
        <taxon>eudicotyledons</taxon>
        <taxon>Gunneridae</taxon>
        <taxon>Pentapetalae</taxon>
        <taxon>rosids</taxon>
        <taxon>fabids</taxon>
        <taxon>Malpighiales</taxon>
        <taxon>Salicaceae</taxon>
        <taxon>Saliceae</taxon>
        <taxon>Salix</taxon>
    </lineage>
</organism>
<sequence>MKIQILTAEENGVTEMLEKILKLFQVGNMDLDKKNIVLMGTKKPKAPLMETRETPIIIAAKNGIVEMMEEILEKFLEAINDVNAGEEEHCSIVCGEQATTCISVLALAEEKYRERKHIPSSRQQGE</sequence>
<comment type="caution">
    <text evidence="1">The sequence shown here is derived from an EMBL/GenBank/DDBJ whole genome shotgun (WGS) entry which is preliminary data.</text>
</comment>
<dbReference type="AlphaFoldDB" id="A0A9Q0ZDR5"/>
<gene>
    <name evidence="1" type="ORF">OIU85_021589</name>
</gene>
<accession>A0A9Q0ZDR5</accession>
<dbReference type="OrthoDB" id="1751337at2759"/>
<reference evidence="1" key="1">
    <citation type="submission" date="2022-11" db="EMBL/GenBank/DDBJ databases">
        <authorList>
            <person name="Hyden B.L."/>
            <person name="Feng K."/>
            <person name="Yates T."/>
            <person name="Jawdy S."/>
            <person name="Smart L.B."/>
            <person name="Muchero W."/>
        </authorList>
    </citation>
    <scope>NUCLEOTIDE SEQUENCE</scope>
    <source>
        <tissue evidence="1">Shoot tip</tissue>
    </source>
</reference>
<proteinExistence type="predicted"/>
<evidence type="ECO:0000313" key="2">
    <source>
        <dbReference type="Proteomes" id="UP001151529"/>
    </source>
</evidence>
<dbReference type="EMBL" id="JAPFFL010000004">
    <property type="protein sequence ID" value="KAJ6730815.1"/>
    <property type="molecule type" value="Genomic_DNA"/>
</dbReference>
<evidence type="ECO:0000313" key="1">
    <source>
        <dbReference type="EMBL" id="KAJ6730815.1"/>
    </source>
</evidence>
<reference evidence="1" key="2">
    <citation type="journal article" date="2023" name="Int. J. Mol. Sci.">
        <title>De Novo Assembly and Annotation of 11 Diverse Shrub Willow (Salix) Genomes Reveals Novel Gene Organization in Sex-Linked Regions.</title>
        <authorList>
            <person name="Hyden B."/>
            <person name="Feng K."/>
            <person name="Yates T.B."/>
            <person name="Jawdy S."/>
            <person name="Cereghino C."/>
            <person name="Smart L.B."/>
            <person name="Muchero W."/>
        </authorList>
    </citation>
    <scope>NUCLEOTIDE SEQUENCE [LARGE SCALE GENOMIC DNA]</scope>
    <source>
        <tissue evidence="1">Shoot tip</tissue>
    </source>
</reference>
<name>A0A9Q0ZDR5_SALVM</name>
<keyword evidence="2" id="KW-1185">Reference proteome</keyword>
<protein>
    <submittedName>
        <fullName evidence="1">Uncharacterized protein</fullName>
    </submittedName>
</protein>